<dbReference type="InterPro" id="IPR006225">
    <property type="entry name" value="PsdUridine_synth_RluC/D"/>
</dbReference>
<comment type="catalytic activity">
    <reaction evidence="1 3">
        <text>a uridine in RNA = a pseudouridine in RNA</text>
        <dbReference type="Rhea" id="RHEA:48348"/>
        <dbReference type="Rhea" id="RHEA-COMP:12068"/>
        <dbReference type="Rhea" id="RHEA-COMP:12069"/>
        <dbReference type="ChEBI" id="CHEBI:65314"/>
        <dbReference type="ChEBI" id="CHEBI:65315"/>
    </reaction>
</comment>
<accession>A0ABV1EVD1</accession>
<keyword evidence="3 5" id="KW-0413">Isomerase</keyword>
<dbReference type="Proteomes" id="UP001465426">
    <property type="component" value="Unassembled WGS sequence"/>
</dbReference>
<gene>
    <name evidence="5" type="ORF">WMO63_05150</name>
</gene>
<feature type="domain" description="Pseudouridine synthase RsuA/RluA-like" evidence="4">
    <location>
        <begin position="94"/>
        <end position="246"/>
    </location>
</feature>
<dbReference type="InterPro" id="IPR020103">
    <property type="entry name" value="PsdUridine_synth_cat_dom_sf"/>
</dbReference>
<evidence type="ECO:0000256" key="2">
    <source>
        <dbReference type="ARBA" id="ARBA00010876"/>
    </source>
</evidence>
<dbReference type="SUPFAM" id="SSF55120">
    <property type="entry name" value="Pseudouridine synthase"/>
    <property type="match status" value="1"/>
</dbReference>
<comment type="caution">
    <text evidence="5">The sequence shown here is derived from an EMBL/GenBank/DDBJ whole genome shotgun (WGS) entry which is preliminary data.</text>
</comment>
<protein>
    <recommendedName>
        <fullName evidence="3">Pseudouridine synthase</fullName>
        <ecNumber evidence="3">5.4.99.-</ecNumber>
    </recommendedName>
</protein>
<dbReference type="EMBL" id="JBBMFN010000007">
    <property type="protein sequence ID" value="MEQ2465058.1"/>
    <property type="molecule type" value="Genomic_DNA"/>
</dbReference>
<name>A0ABV1EVD1_9BACI</name>
<dbReference type="Pfam" id="PF00849">
    <property type="entry name" value="PseudoU_synth_2"/>
    <property type="match status" value="1"/>
</dbReference>
<dbReference type="PANTHER" id="PTHR21600">
    <property type="entry name" value="MITOCHONDRIAL RNA PSEUDOURIDINE SYNTHASE"/>
    <property type="match status" value="1"/>
</dbReference>
<comment type="similarity">
    <text evidence="2 3">Belongs to the pseudouridine synthase RluA family.</text>
</comment>
<dbReference type="InterPro" id="IPR006145">
    <property type="entry name" value="PsdUridine_synth_RsuA/RluA"/>
</dbReference>
<dbReference type="Gene3D" id="3.30.2350.10">
    <property type="entry name" value="Pseudouridine synthase"/>
    <property type="match status" value="1"/>
</dbReference>
<dbReference type="RefSeq" id="WP_349204418.1">
    <property type="nucleotide sequence ID" value="NZ_JBBMFN010000007.1"/>
</dbReference>
<dbReference type="GO" id="GO:0016853">
    <property type="term" value="F:isomerase activity"/>
    <property type="evidence" value="ECO:0007669"/>
    <property type="project" value="UniProtKB-KW"/>
</dbReference>
<dbReference type="PANTHER" id="PTHR21600:SF87">
    <property type="entry name" value="RNA PSEUDOURIDYLATE SYNTHASE DOMAIN-CONTAINING PROTEIN 1"/>
    <property type="match status" value="1"/>
</dbReference>
<dbReference type="CDD" id="cd02869">
    <property type="entry name" value="PseudoU_synth_RluA_like"/>
    <property type="match status" value="1"/>
</dbReference>
<keyword evidence="6" id="KW-1185">Reference proteome</keyword>
<evidence type="ECO:0000256" key="1">
    <source>
        <dbReference type="ARBA" id="ARBA00000073"/>
    </source>
</evidence>
<evidence type="ECO:0000256" key="3">
    <source>
        <dbReference type="RuleBase" id="RU362028"/>
    </source>
</evidence>
<comment type="function">
    <text evidence="3">Responsible for synthesis of pseudouridine from uracil.</text>
</comment>
<reference evidence="5 6" key="1">
    <citation type="submission" date="2024-03" db="EMBL/GenBank/DDBJ databases">
        <title>Human intestinal bacterial collection.</title>
        <authorList>
            <person name="Pauvert C."/>
            <person name="Hitch T.C.A."/>
            <person name="Clavel T."/>
        </authorList>
    </citation>
    <scope>NUCLEOTIDE SEQUENCE [LARGE SCALE GENOMIC DNA]</scope>
    <source>
        <strain evidence="5 6">CLA-SR-H024</strain>
    </source>
</reference>
<proteinExistence type="inferred from homology"/>
<dbReference type="InterPro" id="IPR050188">
    <property type="entry name" value="RluA_PseudoU_synthase"/>
</dbReference>
<evidence type="ECO:0000313" key="5">
    <source>
        <dbReference type="EMBL" id="MEQ2465058.1"/>
    </source>
</evidence>
<organism evidence="5 6">
    <name type="scientific">Niallia hominis</name>
    <dbReference type="NCBI Taxonomy" id="3133173"/>
    <lineage>
        <taxon>Bacteria</taxon>
        <taxon>Bacillati</taxon>
        <taxon>Bacillota</taxon>
        <taxon>Bacilli</taxon>
        <taxon>Bacillales</taxon>
        <taxon>Bacillaceae</taxon>
        <taxon>Niallia</taxon>
    </lineage>
</organism>
<dbReference type="InterPro" id="IPR006224">
    <property type="entry name" value="PsdUridine_synth_RluA-like_CS"/>
</dbReference>
<evidence type="ECO:0000313" key="6">
    <source>
        <dbReference type="Proteomes" id="UP001465426"/>
    </source>
</evidence>
<dbReference type="EC" id="5.4.99.-" evidence="3"/>
<dbReference type="PROSITE" id="PS01129">
    <property type="entry name" value="PSI_RLU"/>
    <property type="match status" value="1"/>
</dbReference>
<dbReference type="NCBIfam" id="TIGR00005">
    <property type="entry name" value="rluA_subfam"/>
    <property type="match status" value="1"/>
</dbReference>
<sequence>MKFEKKGDWLLLKIPLQWEGLLIEAFFSEVLLASKKQIHLFKMEKKVQLNNQNVPWNTMLKKEDILKIKLFQPQPNDIIPTYMDLSILYEDDFLLVVNKPASIDTHPHSSVDASSLLNGVAYHLLMNGEERPLKHIHRLDRDTTGCVLFAKHDLIANMLDYMLRERKIKRTYIALVQGFLSQKKGTINKPIGKDRHHGSRRRISETGQTAITHFKRIKQLPNEGLTLISCSLDTGRTHQIRVHLSSIHHPLAGDILYGGKPIFNRQALHAVKLQFIHPISKEEITVFAPPLDKQPIFPNANWEEILKETK</sequence>
<evidence type="ECO:0000259" key="4">
    <source>
        <dbReference type="Pfam" id="PF00849"/>
    </source>
</evidence>